<dbReference type="EMBL" id="JBHTEC010000001">
    <property type="protein sequence ID" value="MFD0284969.1"/>
    <property type="molecule type" value="Genomic_DNA"/>
</dbReference>
<dbReference type="InterPro" id="IPR009908">
    <property type="entry name" value="Methylamine_util_MauE"/>
</dbReference>
<evidence type="ECO:0000256" key="3">
    <source>
        <dbReference type="ARBA" id="ARBA00022989"/>
    </source>
</evidence>
<keyword evidence="2 5" id="KW-0812">Transmembrane</keyword>
<comment type="caution">
    <text evidence="7">The sequence shown here is derived from an EMBL/GenBank/DDBJ whole genome shotgun (WGS) entry which is preliminary data.</text>
</comment>
<evidence type="ECO:0000256" key="4">
    <source>
        <dbReference type="ARBA" id="ARBA00023136"/>
    </source>
</evidence>
<evidence type="ECO:0000313" key="7">
    <source>
        <dbReference type="EMBL" id="MFD0284969.1"/>
    </source>
</evidence>
<accession>A0ABW2VPI1</accession>
<gene>
    <name evidence="7" type="ORF">ACFQZP_25495</name>
</gene>
<evidence type="ECO:0000256" key="1">
    <source>
        <dbReference type="ARBA" id="ARBA00004141"/>
    </source>
</evidence>
<keyword evidence="8" id="KW-1185">Reference proteome</keyword>
<organism evidence="7 8">
    <name type="scientific">Streptomyces lutosisoli</name>
    <dbReference type="NCBI Taxonomy" id="2665721"/>
    <lineage>
        <taxon>Bacteria</taxon>
        <taxon>Bacillati</taxon>
        <taxon>Actinomycetota</taxon>
        <taxon>Actinomycetes</taxon>
        <taxon>Kitasatosporales</taxon>
        <taxon>Streptomycetaceae</taxon>
        <taxon>Streptomyces</taxon>
    </lineage>
</organism>
<evidence type="ECO:0000313" key="8">
    <source>
        <dbReference type="Proteomes" id="UP001596957"/>
    </source>
</evidence>
<evidence type="ECO:0000259" key="6">
    <source>
        <dbReference type="Pfam" id="PF07291"/>
    </source>
</evidence>
<keyword evidence="4 5" id="KW-0472">Membrane</keyword>
<evidence type="ECO:0000256" key="5">
    <source>
        <dbReference type="SAM" id="Phobius"/>
    </source>
</evidence>
<comment type="subcellular location">
    <subcellularLocation>
        <location evidence="1">Membrane</location>
        <topology evidence="1">Multi-pass membrane protein</topology>
    </subcellularLocation>
</comment>
<feature type="transmembrane region" description="Helical" evidence="5">
    <location>
        <begin position="50"/>
        <end position="68"/>
    </location>
</feature>
<feature type="domain" description="Methylamine utilisation protein MauE" evidence="6">
    <location>
        <begin position="2"/>
        <end position="132"/>
    </location>
</feature>
<proteinExistence type="predicted"/>
<dbReference type="RefSeq" id="WP_381261955.1">
    <property type="nucleotide sequence ID" value="NZ_JBHTBI010000057.1"/>
</dbReference>
<keyword evidence="3 5" id="KW-1133">Transmembrane helix</keyword>
<feature type="transmembrane region" description="Helical" evidence="5">
    <location>
        <begin position="75"/>
        <end position="94"/>
    </location>
</feature>
<name>A0ABW2VPI1_9ACTN</name>
<reference evidence="8" key="1">
    <citation type="journal article" date="2019" name="Int. J. Syst. Evol. Microbiol.">
        <title>The Global Catalogue of Microorganisms (GCM) 10K type strain sequencing project: providing services to taxonomists for standard genome sequencing and annotation.</title>
        <authorList>
            <consortium name="The Broad Institute Genomics Platform"/>
            <consortium name="The Broad Institute Genome Sequencing Center for Infectious Disease"/>
            <person name="Wu L."/>
            <person name="Ma J."/>
        </authorList>
    </citation>
    <scope>NUCLEOTIDE SEQUENCE [LARGE SCALE GENOMIC DNA]</scope>
    <source>
        <strain evidence="8">CGMCC 4.7198</strain>
    </source>
</reference>
<protein>
    <submittedName>
        <fullName evidence="7">MauE/DoxX family redox-associated membrane protein</fullName>
    </submittedName>
</protein>
<dbReference type="Proteomes" id="UP001596957">
    <property type="component" value="Unassembled WGS sequence"/>
</dbReference>
<evidence type="ECO:0000256" key="2">
    <source>
        <dbReference type="ARBA" id="ARBA00022692"/>
    </source>
</evidence>
<sequence>MVYTAMVCRVFVGVVFAASAFGKLRGRKDFAEFAAGLDAMRVVPGGWVRPVAAAVAGTEAAVTVLLAVPASTAAGLGLAVLLLAVFTGAIALVLRRGTQASCPCFGAAATPFGVRHLARNGVLVAVAVTGLATTGTGSVAADGVLLAVLTGAVAASLVVRLDDVIDLFALQS</sequence>
<dbReference type="Pfam" id="PF07291">
    <property type="entry name" value="MauE"/>
    <property type="match status" value="1"/>
</dbReference>